<dbReference type="RefSeq" id="WP_155449917.1">
    <property type="nucleotide sequence ID" value="NZ_WNKT01000017.1"/>
</dbReference>
<comment type="caution">
    <text evidence="3">The sequence shown here is derived from an EMBL/GenBank/DDBJ whole genome shotgun (WGS) entry which is preliminary data.</text>
</comment>
<gene>
    <name evidence="3" type="ORF">GJ668_09460</name>
</gene>
<dbReference type="OrthoDB" id="6195290at2"/>
<sequence>MQRTYHTRISDPDERLDEVLDGYAEVYGRAERALLADLARGGDPAALKSDYLIRFGLTARQFNAMAINLKGKIASIQERRAGLLEEARARIKKAEQVVAKLDQVLSQPLEAAERRRRLNTRHQKQRRLARLRARLAQLEADRADDRVRLCFGGRKRFHAQFDLHANGYDSHDAWRADWCRARASQFVVLGSKDETGGCQGCVAEYLGEQCFALRLRLPNVLCQEGDKYVRFDIRLPYGTEALVAALTLEQAISYRFQRDAQGWRVFITTQARPFEQRSDRQLGAIGVDLNADHLAVCETDRHGNPIASLTIPLVTYGLDRHQTQARIGEAIKTLMDFARDRGKPLAIEKLDFSAKKAALEAEGGRYARMLSALAYDRIVATLKARAHDAGLEVFSRHPAYTSLIGREKFAERYGLGPHHAAALVIARRALNLSERPNRRAGTARPLPVRNRGRHVWAFWRQVAREQRRMYRTGGRSTDRSRAPPTPRGTARTAT</sequence>
<accession>A0A6N8EDE5</accession>
<dbReference type="EMBL" id="WNKT01000017">
    <property type="protein sequence ID" value="MTW21328.1"/>
    <property type="molecule type" value="Genomic_DNA"/>
</dbReference>
<proteinExistence type="predicted"/>
<feature type="region of interest" description="Disordered" evidence="2">
    <location>
        <begin position="469"/>
        <end position="494"/>
    </location>
</feature>
<reference evidence="3 4" key="1">
    <citation type="submission" date="2019-11" db="EMBL/GenBank/DDBJ databases">
        <title>Whole-genome sequence of the anaerobic purple sulfur bacterium Allochromatium palmeri DSM 15591.</title>
        <authorList>
            <person name="Kyndt J.A."/>
            <person name="Meyer T.E."/>
        </authorList>
    </citation>
    <scope>NUCLEOTIDE SEQUENCE [LARGE SCALE GENOMIC DNA]</scope>
    <source>
        <strain evidence="3 4">DSM 15591</strain>
    </source>
</reference>
<evidence type="ECO:0000256" key="1">
    <source>
        <dbReference type="SAM" id="Coils"/>
    </source>
</evidence>
<name>A0A6N8EDE5_9GAMM</name>
<feature type="coiled-coil region" evidence="1">
    <location>
        <begin position="84"/>
        <end position="148"/>
    </location>
</feature>
<keyword evidence="4" id="KW-1185">Reference proteome</keyword>
<organism evidence="3 4">
    <name type="scientific">Allochromatium palmeri</name>
    <dbReference type="NCBI Taxonomy" id="231048"/>
    <lineage>
        <taxon>Bacteria</taxon>
        <taxon>Pseudomonadati</taxon>
        <taxon>Pseudomonadota</taxon>
        <taxon>Gammaproteobacteria</taxon>
        <taxon>Chromatiales</taxon>
        <taxon>Chromatiaceae</taxon>
        <taxon>Allochromatium</taxon>
    </lineage>
</organism>
<evidence type="ECO:0000256" key="2">
    <source>
        <dbReference type="SAM" id="MobiDB-lite"/>
    </source>
</evidence>
<dbReference type="Proteomes" id="UP000434044">
    <property type="component" value="Unassembled WGS sequence"/>
</dbReference>
<dbReference type="AlphaFoldDB" id="A0A6N8EDE5"/>
<keyword evidence="1" id="KW-0175">Coiled coil</keyword>
<evidence type="ECO:0000313" key="3">
    <source>
        <dbReference type="EMBL" id="MTW21328.1"/>
    </source>
</evidence>
<protein>
    <submittedName>
        <fullName evidence="3">Transposase</fullName>
    </submittedName>
</protein>
<evidence type="ECO:0000313" key="4">
    <source>
        <dbReference type="Proteomes" id="UP000434044"/>
    </source>
</evidence>